<evidence type="ECO:0000256" key="1">
    <source>
        <dbReference type="ARBA" id="ARBA00023015"/>
    </source>
</evidence>
<dbReference type="AlphaFoldDB" id="A0A6J0P1Z6"/>
<dbReference type="GO" id="GO:0050832">
    <property type="term" value="P:defense response to fungus"/>
    <property type="evidence" value="ECO:0007669"/>
    <property type="project" value="InterPro"/>
</dbReference>
<gene>
    <name evidence="8 9" type="primary">LOC108861462</name>
</gene>
<evidence type="ECO:0000256" key="3">
    <source>
        <dbReference type="ARBA" id="ARBA00023163"/>
    </source>
</evidence>
<dbReference type="InterPro" id="IPR036093">
    <property type="entry name" value="NAC_dom_sf"/>
</dbReference>
<keyword evidence="3" id="KW-0804">Transcription</keyword>
<evidence type="ECO:0000256" key="2">
    <source>
        <dbReference type="ARBA" id="ARBA00023125"/>
    </source>
</evidence>
<proteinExistence type="predicted"/>
<dbReference type="SUPFAM" id="SSF101941">
    <property type="entry name" value="NAC domain"/>
    <property type="match status" value="1"/>
</dbReference>
<evidence type="ECO:0000313" key="9">
    <source>
        <dbReference type="RefSeq" id="XP_056867378.1"/>
    </source>
</evidence>
<dbReference type="GeneID" id="108861462"/>
<dbReference type="GO" id="GO:0006355">
    <property type="term" value="P:regulation of DNA-templated transcription"/>
    <property type="evidence" value="ECO:0007669"/>
    <property type="project" value="InterPro"/>
</dbReference>
<keyword evidence="4" id="KW-0539">Nucleus</keyword>
<dbReference type="Gene3D" id="2.170.150.80">
    <property type="entry name" value="NAC domain"/>
    <property type="match status" value="1"/>
</dbReference>
<reference evidence="8 9" key="2">
    <citation type="submission" date="2025-04" db="UniProtKB">
        <authorList>
            <consortium name="RefSeq"/>
        </authorList>
    </citation>
    <scope>IDENTIFICATION</scope>
    <source>
        <tissue evidence="8 9">Leaf</tissue>
    </source>
</reference>
<evidence type="ECO:0000256" key="4">
    <source>
        <dbReference type="ARBA" id="ARBA00023242"/>
    </source>
</evidence>
<evidence type="ECO:0000256" key="5">
    <source>
        <dbReference type="SAM" id="MobiDB-lite"/>
    </source>
</evidence>
<evidence type="ECO:0000313" key="8">
    <source>
        <dbReference type="RefSeq" id="XP_018490829.1"/>
    </source>
</evidence>
<evidence type="ECO:0000259" key="6">
    <source>
        <dbReference type="PROSITE" id="PS51005"/>
    </source>
</evidence>
<feature type="region of interest" description="Disordered" evidence="5">
    <location>
        <begin position="102"/>
        <end position="138"/>
    </location>
</feature>
<dbReference type="PANTHER" id="PTHR33432:SF26">
    <property type="entry name" value="NAC DOMAIN-CONTAINING PROTEIN"/>
    <property type="match status" value="1"/>
</dbReference>
<dbReference type="InterPro" id="IPR005491">
    <property type="entry name" value="ENT_dom"/>
</dbReference>
<evidence type="ECO:0000313" key="7">
    <source>
        <dbReference type="Proteomes" id="UP000504610"/>
    </source>
</evidence>
<dbReference type="GO" id="GO:0005634">
    <property type="term" value="C:nucleus"/>
    <property type="evidence" value="ECO:0007669"/>
    <property type="project" value="TreeGrafter"/>
</dbReference>
<protein>
    <submittedName>
        <fullName evidence="8 9">Uncharacterized protein LOC108861462 isoform X1</fullName>
    </submittedName>
</protein>
<dbReference type="OrthoDB" id="1072741at2759"/>
<keyword evidence="2" id="KW-0238">DNA-binding</keyword>
<keyword evidence="7" id="KW-1185">Reference proteome</keyword>
<dbReference type="Proteomes" id="UP000504610">
    <property type="component" value="Chromosome 5"/>
</dbReference>
<dbReference type="KEGG" id="rsz:108861462"/>
<sequence length="366" mass="42405">MADKKDLDPNPPAEDGTFLCPLNKRTMAERSFTRAHEPEFKKQKLEQLQRKAYHSVLLASKSEPSGTSHNKSQLIIQKLMNEWNIGQETHISVSEKIDHSANNATWSPDSLPNPESLAGKRIHARSPNDEEDDSPTSKKIKLHKQAYDHVLHAFNAESPALSHSRTLIMRDLLEECNKAHIKTDPPLVEAFNTPKIVEPRSRLLPEDIHFRPTSLEMSIFLKQKALGQPVTACIVPEERHDIFSIPPRDLPGYPEERHWYYYCMKPKGQQDPQSLWTRFREDTAVFDLEENCVGIKRRFTLTEREEESDDDIFLPDEEEPPVEEWFIREISLPSSVADTDLVLCHVVLKMRKKTQDEEYYEEEEDE</sequence>
<dbReference type="Pfam" id="PF02365">
    <property type="entry name" value="NAM"/>
    <property type="match status" value="1"/>
</dbReference>
<feature type="region of interest" description="Disordered" evidence="5">
    <location>
        <begin position="1"/>
        <end position="22"/>
    </location>
</feature>
<dbReference type="InterPro" id="IPR003441">
    <property type="entry name" value="NAC-dom"/>
</dbReference>
<organism evidence="7 8">
    <name type="scientific">Raphanus sativus</name>
    <name type="common">Radish</name>
    <name type="synonym">Raphanus raphanistrum var. sativus</name>
    <dbReference type="NCBI Taxonomy" id="3726"/>
    <lineage>
        <taxon>Eukaryota</taxon>
        <taxon>Viridiplantae</taxon>
        <taxon>Streptophyta</taxon>
        <taxon>Embryophyta</taxon>
        <taxon>Tracheophyta</taxon>
        <taxon>Spermatophyta</taxon>
        <taxon>Magnoliopsida</taxon>
        <taxon>eudicotyledons</taxon>
        <taxon>Gunneridae</taxon>
        <taxon>Pentapetalae</taxon>
        <taxon>rosids</taxon>
        <taxon>malvids</taxon>
        <taxon>Brassicales</taxon>
        <taxon>Brassicaceae</taxon>
        <taxon>Brassiceae</taxon>
        <taxon>Raphanus</taxon>
    </lineage>
</organism>
<dbReference type="RefSeq" id="XP_018490829.1">
    <property type="nucleotide sequence ID" value="XM_018635327.2"/>
</dbReference>
<name>A0A6J0P1Z6_RAPSA</name>
<keyword evidence="1" id="KW-0805">Transcription regulation</keyword>
<dbReference type="PROSITE" id="PS51005">
    <property type="entry name" value="NAC"/>
    <property type="match status" value="1"/>
</dbReference>
<reference evidence="7" key="1">
    <citation type="journal article" date="2019" name="Database">
        <title>The radish genome database (RadishGD): an integrated information resource for radish genomics.</title>
        <authorList>
            <person name="Yu H.J."/>
            <person name="Baek S."/>
            <person name="Lee Y.J."/>
            <person name="Cho A."/>
            <person name="Mun J.H."/>
        </authorList>
    </citation>
    <scope>NUCLEOTIDE SEQUENCE [LARGE SCALE GENOMIC DNA]</scope>
    <source>
        <strain evidence="7">cv. WK10039</strain>
    </source>
</reference>
<dbReference type="InterPro" id="IPR033485">
    <property type="entry name" value="EMSY-LIKE_plant"/>
</dbReference>
<dbReference type="RefSeq" id="XP_056867378.1">
    <property type="nucleotide sequence ID" value="XM_057011398.1"/>
</dbReference>
<dbReference type="GO" id="GO:0003677">
    <property type="term" value="F:DNA binding"/>
    <property type="evidence" value="ECO:0007669"/>
    <property type="project" value="UniProtKB-KW"/>
</dbReference>
<dbReference type="Pfam" id="PF03735">
    <property type="entry name" value="ENT"/>
    <property type="match status" value="2"/>
</dbReference>
<accession>A0A6J0P1Z6</accession>
<feature type="domain" description="NAC" evidence="6">
    <location>
        <begin position="204"/>
        <end position="349"/>
    </location>
</feature>
<dbReference type="PANTHER" id="PTHR33432">
    <property type="entry name" value="PROTEIN EMSY-LIKE 4"/>
    <property type="match status" value="1"/>
</dbReference>